<dbReference type="Gene3D" id="3.80.10.10">
    <property type="entry name" value="Ribonuclease Inhibitor"/>
    <property type="match status" value="1"/>
</dbReference>
<dbReference type="AlphaFoldDB" id="A0A4S4CZN1"/>
<evidence type="ECO:0000313" key="1">
    <source>
        <dbReference type="EMBL" id="THF95157.1"/>
    </source>
</evidence>
<protein>
    <submittedName>
        <fullName evidence="1">Uncharacterized protein</fullName>
    </submittedName>
</protein>
<gene>
    <name evidence="1" type="ORF">TEA_017714</name>
</gene>
<sequence length="317" mass="35870">MSNLKSLRQLSIRGCQHLQTVPNLEVLMSLEVLDLFGTAVTHIPALENFSNLRQLLLRGCSNLKGFIHVEMIDLLGTTVKELPYGISKLTHLECLDLPHTGKIQGAESRNMKSLPEVEDPYQWSMSRFDNPHIAISGIQFLQILKKNPSSLETRFHLCIHPTNEKNKNGYTYSYRNDHIFGDILFRTAEFDRFKEQRSLEIHGFDLFPSGVGDDVLCNADCVFFINNTFNKWFSDIGVSSLQAIKGYWIERCTKMEGVFQAGKEDDIAELGLEILGISNAKNLSSIHSGNVHCRSFQKLKCLYLDCCPKLSTVFSSS</sequence>
<comment type="caution">
    <text evidence="1">The sequence shown here is derived from an EMBL/GenBank/DDBJ whole genome shotgun (WGS) entry which is preliminary data.</text>
</comment>
<accession>A0A4S4CZN1</accession>
<dbReference type="InterPro" id="IPR032675">
    <property type="entry name" value="LRR_dom_sf"/>
</dbReference>
<dbReference type="EMBL" id="SDRB02013346">
    <property type="protein sequence ID" value="THF95157.1"/>
    <property type="molecule type" value="Genomic_DNA"/>
</dbReference>
<keyword evidence="2" id="KW-1185">Reference proteome</keyword>
<proteinExistence type="predicted"/>
<evidence type="ECO:0000313" key="2">
    <source>
        <dbReference type="Proteomes" id="UP000306102"/>
    </source>
</evidence>
<name>A0A4S4CZN1_CAMSN</name>
<dbReference type="PANTHER" id="PTHR47186:SF3">
    <property type="entry name" value="OS09G0267800 PROTEIN"/>
    <property type="match status" value="1"/>
</dbReference>
<dbReference type="PANTHER" id="PTHR47186">
    <property type="entry name" value="LEUCINE-RICH REPEAT-CONTAINING PROTEIN 57"/>
    <property type="match status" value="1"/>
</dbReference>
<dbReference type="Proteomes" id="UP000306102">
    <property type="component" value="Unassembled WGS sequence"/>
</dbReference>
<reference evidence="1 2" key="1">
    <citation type="journal article" date="2018" name="Proc. Natl. Acad. Sci. U.S.A.">
        <title>Draft genome sequence of Camellia sinensis var. sinensis provides insights into the evolution of the tea genome and tea quality.</title>
        <authorList>
            <person name="Wei C."/>
            <person name="Yang H."/>
            <person name="Wang S."/>
            <person name="Zhao J."/>
            <person name="Liu C."/>
            <person name="Gao L."/>
            <person name="Xia E."/>
            <person name="Lu Y."/>
            <person name="Tai Y."/>
            <person name="She G."/>
            <person name="Sun J."/>
            <person name="Cao H."/>
            <person name="Tong W."/>
            <person name="Gao Q."/>
            <person name="Li Y."/>
            <person name="Deng W."/>
            <person name="Jiang X."/>
            <person name="Wang W."/>
            <person name="Chen Q."/>
            <person name="Zhang S."/>
            <person name="Li H."/>
            <person name="Wu J."/>
            <person name="Wang P."/>
            <person name="Li P."/>
            <person name="Shi C."/>
            <person name="Zheng F."/>
            <person name="Jian J."/>
            <person name="Huang B."/>
            <person name="Shan D."/>
            <person name="Shi M."/>
            <person name="Fang C."/>
            <person name="Yue Y."/>
            <person name="Li F."/>
            <person name="Li D."/>
            <person name="Wei S."/>
            <person name="Han B."/>
            <person name="Jiang C."/>
            <person name="Yin Y."/>
            <person name="Xia T."/>
            <person name="Zhang Z."/>
            <person name="Bennetzen J.L."/>
            <person name="Zhao S."/>
            <person name="Wan X."/>
        </authorList>
    </citation>
    <scope>NUCLEOTIDE SEQUENCE [LARGE SCALE GENOMIC DNA]</scope>
    <source>
        <strain evidence="2">cv. Shuchazao</strain>
        <tissue evidence="1">Leaf</tissue>
    </source>
</reference>
<organism evidence="1 2">
    <name type="scientific">Camellia sinensis var. sinensis</name>
    <name type="common">China tea</name>
    <dbReference type="NCBI Taxonomy" id="542762"/>
    <lineage>
        <taxon>Eukaryota</taxon>
        <taxon>Viridiplantae</taxon>
        <taxon>Streptophyta</taxon>
        <taxon>Embryophyta</taxon>
        <taxon>Tracheophyta</taxon>
        <taxon>Spermatophyta</taxon>
        <taxon>Magnoliopsida</taxon>
        <taxon>eudicotyledons</taxon>
        <taxon>Gunneridae</taxon>
        <taxon>Pentapetalae</taxon>
        <taxon>asterids</taxon>
        <taxon>Ericales</taxon>
        <taxon>Theaceae</taxon>
        <taxon>Camellia</taxon>
    </lineage>
</organism>
<dbReference type="SUPFAM" id="SSF52058">
    <property type="entry name" value="L domain-like"/>
    <property type="match status" value="1"/>
</dbReference>